<comment type="similarity">
    <text evidence="1">Belongs to the ice-binding protein family.</text>
</comment>
<evidence type="ECO:0008006" key="6">
    <source>
        <dbReference type="Google" id="ProtNLM"/>
    </source>
</evidence>
<feature type="region of interest" description="Disordered" evidence="3">
    <location>
        <begin position="232"/>
        <end position="261"/>
    </location>
</feature>
<keyword evidence="5" id="KW-1185">Reference proteome</keyword>
<protein>
    <recommendedName>
        <fullName evidence="6">Ice-binding protein</fullName>
    </recommendedName>
</protein>
<evidence type="ECO:0000256" key="3">
    <source>
        <dbReference type="SAM" id="MobiDB-lite"/>
    </source>
</evidence>
<proteinExistence type="inferred from homology"/>
<dbReference type="EMBL" id="KV784405">
    <property type="protein sequence ID" value="OEU06623.1"/>
    <property type="molecule type" value="Genomic_DNA"/>
</dbReference>
<dbReference type="KEGG" id="fcy:FRACYDRAFT_254174"/>
<evidence type="ECO:0000313" key="5">
    <source>
        <dbReference type="Proteomes" id="UP000095751"/>
    </source>
</evidence>
<dbReference type="AlphaFoldDB" id="A0A1E7EM32"/>
<dbReference type="Pfam" id="PF11999">
    <property type="entry name" value="Ice_binding"/>
    <property type="match status" value="3"/>
</dbReference>
<organism evidence="4 5">
    <name type="scientific">Fragilariopsis cylindrus CCMP1102</name>
    <dbReference type="NCBI Taxonomy" id="635003"/>
    <lineage>
        <taxon>Eukaryota</taxon>
        <taxon>Sar</taxon>
        <taxon>Stramenopiles</taxon>
        <taxon>Ochrophyta</taxon>
        <taxon>Bacillariophyta</taxon>
        <taxon>Bacillariophyceae</taxon>
        <taxon>Bacillariophycidae</taxon>
        <taxon>Bacillariales</taxon>
        <taxon>Bacillariaceae</taxon>
        <taxon>Fragilariopsis</taxon>
    </lineage>
</organism>
<feature type="region of interest" description="Disordered" evidence="3">
    <location>
        <begin position="472"/>
        <end position="502"/>
    </location>
</feature>
<sequence>MQFVLVFVCVLVCVLVFVFVLFVYVNLGEKFAVHARTTVTFAGVASTVYDGNVGVYPGTSITGSRNFVGSGGVVTDSDVFANHVVDAHVLGMAAHDNEEFMAIEMGGVTFGPGTHRSGSAINFAHGTVVTLDGENDQDSKFTFIAGTTLITAADTTFNLIRGAKAENVLWVLGTAATLGARSEVAGSIMAGTAITFGTNSKLYGCALAQTAVTFESGGSVVLKQVFTGAPSPAPSANPIATPSAAPTTTLSANPSLSSEPSSQFVSGEICEDFAVNARTAVTFATNNMVHNGDVGVYPGTAITGRPRFEQGAKVEDDRSELQRFANRVVTEHAERMSQKGGSTIAIEIGGVTFDKEGIYRSATAFNIASGTVTLHGNSTAKFTFIAGTALTTAADTKIILTGGVKAENVLWVLGTAATLGARSEVAGSIMAGTAITFGINSKLYGCALAQTAVTFASGSVVVHNQVDTGAPSSAPSVTPIATPSAAPSLAPTGNPTTSSAPSFGSVSGEMCSDFAVHARTTITFAGVTSIVYDGDIGVYPGTSITGSYLTPTGGVVRDSDFADHVVGKHASAMAAYPQVANMAIEIGNQKFEPGTHRSGSAINFAHGTVVTLDGAGEYTFIAGTTLITAADTTFILKNGAKAENVLWVLGTAATLGARSEVPGSIMAGTAITFGTNSKLYGCALAQSAVTFESGGSVLVDQDYGTLP</sequence>
<feature type="compositionally biased region" description="Low complexity" evidence="3">
    <location>
        <begin position="472"/>
        <end position="492"/>
    </location>
</feature>
<accession>A0A1E7EM32</accession>
<evidence type="ECO:0000313" key="4">
    <source>
        <dbReference type="EMBL" id="OEU06623.1"/>
    </source>
</evidence>
<dbReference type="InterPro" id="IPR021884">
    <property type="entry name" value="Ice-bd_prot"/>
</dbReference>
<dbReference type="Proteomes" id="UP000095751">
    <property type="component" value="Unassembled WGS sequence"/>
</dbReference>
<evidence type="ECO:0000256" key="1">
    <source>
        <dbReference type="ARBA" id="ARBA00005445"/>
    </source>
</evidence>
<gene>
    <name evidence="4" type="ORF">FRACYDRAFT_254174</name>
</gene>
<reference evidence="4 5" key="1">
    <citation type="submission" date="2016-09" db="EMBL/GenBank/DDBJ databases">
        <title>Extensive genetic diversity and differential bi-allelic expression allows diatom success in the polar Southern Ocean.</title>
        <authorList>
            <consortium name="DOE Joint Genome Institute"/>
            <person name="Mock T."/>
            <person name="Otillar R.P."/>
            <person name="Strauss J."/>
            <person name="Dupont C."/>
            <person name="Frickenhaus S."/>
            <person name="Maumus F."/>
            <person name="Mcmullan M."/>
            <person name="Sanges R."/>
            <person name="Schmutz J."/>
            <person name="Toseland A."/>
            <person name="Valas R."/>
            <person name="Veluchamy A."/>
            <person name="Ward B.J."/>
            <person name="Allen A."/>
            <person name="Barry K."/>
            <person name="Falciatore A."/>
            <person name="Ferrante M."/>
            <person name="Fortunato A.E."/>
            <person name="Gloeckner G."/>
            <person name="Gruber A."/>
            <person name="Hipkin R."/>
            <person name="Janech M."/>
            <person name="Kroth P."/>
            <person name="Leese F."/>
            <person name="Lindquist E."/>
            <person name="Lyon B.R."/>
            <person name="Martin J."/>
            <person name="Mayer C."/>
            <person name="Parker M."/>
            <person name="Quesneville H."/>
            <person name="Raymond J."/>
            <person name="Uhlig C."/>
            <person name="Valentin K.U."/>
            <person name="Worden A.Z."/>
            <person name="Armbrust E.V."/>
            <person name="Bowler C."/>
            <person name="Green B."/>
            <person name="Moulton V."/>
            <person name="Van Oosterhout C."/>
            <person name="Grigoriev I."/>
        </authorList>
    </citation>
    <scope>NUCLEOTIDE SEQUENCE [LARGE SCALE GENOMIC DNA]</scope>
    <source>
        <strain evidence="4 5">CCMP1102</strain>
    </source>
</reference>
<name>A0A1E7EM32_9STRA</name>
<dbReference type="OrthoDB" id="10264374at2759"/>
<dbReference type="InParanoid" id="A0A1E7EM32"/>
<feature type="compositionally biased region" description="Polar residues" evidence="3">
    <location>
        <begin position="493"/>
        <end position="502"/>
    </location>
</feature>
<keyword evidence="2" id="KW-0732">Signal</keyword>
<evidence type="ECO:0000256" key="2">
    <source>
        <dbReference type="ARBA" id="ARBA00022729"/>
    </source>
</evidence>